<dbReference type="AlphaFoldDB" id="D5GHH5"/>
<gene>
    <name evidence="1" type="ORF">GSTUM_00007879001</name>
</gene>
<dbReference type="InParanoid" id="D5GHH5"/>
<name>D5GHH5_TUBMM</name>
<evidence type="ECO:0000313" key="2">
    <source>
        <dbReference type="Proteomes" id="UP000006911"/>
    </source>
</evidence>
<protein>
    <submittedName>
        <fullName evidence="1">(Perigord truffle) hypothetical protein</fullName>
    </submittedName>
</protein>
<proteinExistence type="predicted"/>
<dbReference type="eggNOG" id="ENOG502SCCP">
    <property type="taxonomic scope" value="Eukaryota"/>
</dbReference>
<accession>D5GHH5</accession>
<keyword evidence="2" id="KW-1185">Reference proteome</keyword>
<dbReference type="Proteomes" id="UP000006911">
    <property type="component" value="Unassembled WGS sequence"/>
</dbReference>
<dbReference type="EMBL" id="FN430318">
    <property type="protein sequence ID" value="CAZ83968.1"/>
    <property type="molecule type" value="Genomic_DNA"/>
</dbReference>
<dbReference type="KEGG" id="tml:GSTUM_00007879001"/>
<dbReference type="HOGENOM" id="CLU_413995_0_0_1"/>
<sequence>MNLPITDLQTIRRYSIRSHRRDYRQTFTSTTSLEVKDVQEKPDVLNLMLKSAATGEAPDYRSLFLTLLDLLASSRAAQKLRYPDTSNKSTQQRILLFTEEWPKQLDMNRNVLGLCKDVVVKALSPDADVPDEDLWRSVYSLLRTLHFSVSDLNIIEENPLQDFLITYRQQFGTNYRQFYLRTAGGASGLQGSSETLDLLLKEAIQDNQFNNMFSIFLQQIALTPASAELRHPIGTDTSVRQRILLFAEEWPHQLAPNSDTPDLYKDALLKALTPGLDKEFWYCMYKLLDSFYFSKIELEKIEGNPLQDFRSKYRLFFLENTETTIDRVLWDSEVLKEMLKNATVHESSTGRKLFRVFLSRLAATEASQELRHPLGSGTRVKQRIMLLANEWPNQLVLNNKALDICADVLLKTLIPETDVSDRELWYSIYHLLNALHFSELDLQVIRETPLRVFRRSYRLFFVKKSRFTMDQVLGSPATLRFLLRDSSSRATGPGSRELLHVFLCQLALTDVSGELKHPIASDTTVGKRILLFAEALPKTLALGGDVLRHCVDVITKALSPDDEVSDTEFWYSMYHLLNAFPAEESPRANRNIATMAKDYAVKYAKEHPYLLALNVGLTVVGFAIPPLLGALGFTRAGVSAGLVPRAPSLTFDGCRIFLFISIY</sequence>
<evidence type="ECO:0000313" key="1">
    <source>
        <dbReference type="EMBL" id="CAZ83968.1"/>
    </source>
</evidence>
<organism evidence="1 2">
    <name type="scientific">Tuber melanosporum (strain Mel28)</name>
    <name type="common">Perigord black truffle</name>
    <dbReference type="NCBI Taxonomy" id="656061"/>
    <lineage>
        <taxon>Eukaryota</taxon>
        <taxon>Fungi</taxon>
        <taxon>Dikarya</taxon>
        <taxon>Ascomycota</taxon>
        <taxon>Pezizomycotina</taxon>
        <taxon>Pezizomycetes</taxon>
        <taxon>Pezizales</taxon>
        <taxon>Tuberaceae</taxon>
        <taxon>Tuber</taxon>
    </lineage>
</organism>
<dbReference type="GeneID" id="9183613"/>
<dbReference type="RefSeq" id="XP_002839777.1">
    <property type="nucleotide sequence ID" value="XM_002839731.1"/>
</dbReference>
<reference evidence="1 2" key="1">
    <citation type="journal article" date="2010" name="Nature">
        <title>Perigord black truffle genome uncovers evolutionary origins and mechanisms of symbiosis.</title>
        <authorList>
            <person name="Martin F."/>
            <person name="Kohler A."/>
            <person name="Murat C."/>
            <person name="Balestrini R."/>
            <person name="Coutinho P.M."/>
            <person name="Jaillon O."/>
            <person name="Montanini B."/>
            <person name="Morin E."/>
            <person name="Noel B."/>
            <person name="Percudani R."/>
            <person name="Porcel B."/>
            <person name="Rubini A."/>
            <person name="Amicucci A."/>
            <person name="Amselem J."/>
            <person name="Anthouard V."/>
            <person name="Arcioni S."/>
            <person name="Artiguenave F."/>
            <person name="Aury J.M."/>
            <person name="Ballario P."/>
            <person name="Bolchi A."/>
            <person name="Brenna A."/>
            <person name="Brun A."/>
            <person name="Buee M."/>
            <person name="Cantarel B."/>
            <person name="Chevalier G."/>
            <person name="Couloux A."/>
            <person name="Da Silva C."/>
            <person name="Denoeud F."/>
            <person name="Duplessis S."/>
            <person name="Ghignone S."/>
            <person name="Hilselberger B."/>
            <person name="Iotti M."/>
            <person name="Marcais B."/>
            <person name="Mello A."/>
            <person name="Miranda M."/>
            <person name="Pacioni G."/>
            <person name="Quesneville H."/>
            <person name="Riccioni C."/>
            <person name="Ruotolo R."/>
            <person name="Splivallo R."/>
            <person name="Stocchi V."/>
            <person name="Tisserant E."/>
            <person name="Viscomi A.R."/>
            <person name="Zambonelli A."/>
            <person name="Zampieri E."/>
            <person name="Henrissat B."/>
            <person name="Lebrun M.H."/>
            <person name="Paolocci F."/>
            <person name="Bonfante P."/>
            <person name="Ottonello S."/>
            <person name="Wincker P."/>
        </authorList>
    </citation>
    <scope>NUCLEOTIDE SEQUENCE [LARGE SCALE GENOMIC DNA]</scope>
    <source>
        <strain evidence="1 2">Mel28</strain>
    </source>
</reference>